<proteinExistence type="predicted"/>
<gene>
    <name evidence="9" type="ORF">LTR36_009389</name>
</gene>
<feature type="region of interest" description="Disordered" evidence="7">
    <location>
        <begin position="484"/>
        <end position="577"/>
    </location>
</feature>
<dbReference type="InterPro" id="IPR049941">
    <property type="entry name" value="LPLAT_7/PORCN-like"/>
</dbReference>
<comment type="caution">
    <text evidence="9">The sequence shown here is derived from an EMBL/GenBank/DDBJ whole genome shotgun (WGS) entry which is preliminary data.</text>
</comment>
<dbReference type="EMBL" id="JAVFHQ010000007">
    <property type="protein sequence ID" value="KAK4548479.1"/>
    <property type="molecule type" value="Genomic_DNA"/>
</dbReference>
<evidence type="ECO:0000256" key="6">
    <source>
        <dbReference type="ARBA" id="ARBA00023315"/>
    </source>
</evidence>
<organism evidence="9 10">
    <name type="scientific">Oleoguttula mirabilis</name>
    <dbReference type="NCBI Taxonomy" id="1507867"/>
    <lineage>
        <taxon>Eukaryota</taxon>
        <taxon>Fungi</taxon>
        <taxon>Dikarya</taxon>
        <taxon>Ascomycota</taxon>
        <taxon>Pezizomycotina</taxon>
        <taxon>Dothideomycetes</taxon>
        <taxon>Dothideomycetidae</taxon>
        <taxon>Mycosphaerellales</taxon>
        <taxon>Teratosphaeriaceae</taxon>
        <taxon>Oleoguttula</taxon>
    </lineage>
</organism>
<dbReference type="PANTHER" id="PTHR13906">
    <property type="entry name" value="PORCUPINE"/>
    <property type="match status" value="1"/>
</dbReference>
<keyword evidence="4 8" id="KW-1133">Transmembrane helix</keyword>
<evidence type="ECO:0000256" key="3">
    <source>
        <dbReference type="ARBA" id="ARBA00022692"/>
    </source>
</evidence>
<feature type="transmembrane region" description="Helical" evidence="8">
    <location>
        <begin position="124"/>
        <end position="143"/>
    </location>
</feature>
<evidence type="ECO:0000256" key="7">
    <source>
        <dbReference type="SAM" id="MobiDB-lite"/>
    </source>
</evidence>
<dbReference type="GO" id="GO:0005783">
    <property type="term" value="C:endoplasmic reticulum"/>
    <property type="evidence" value="ECO:0007669"/>
    <property type="project" value="TreeGrafter"/>
</dbReference>
<dbReference type="GO" id="GO:0016020">
    <property type="term" value="C:membrane"/>
    <property type="evidence" value="ECO:0007669"/>
    <property type="project" value="UniProtKB-SubCell"/>
</dbReference>
<evidence type="ECO:0000256" key="1">
    <source>
        <dbReference type="ARBA" id="ARBA00004141"/>
    </source>
</evidence>
<keyword evidence="3 8" id="KW-0812">Transmembrane</keyword>
<sequence>MLPYINIPFAYVANLLGAAPDELKLIVCFLLSYPLAGVLKRLPDNKPWLKNAFNITIAVFYLVGLFDLWGGLAVILFDAVGAYLIAAYVAGPYMPWLGFVFLMGHMSISHIYRQLAASPSSVDITGAQMVLVMKLSAFCWNVYDGRQKASELNENQRDRMLTRLPHPLDYAGFVAFFPSIMIGPAFDYVDYQRWLNTTMFDLPPGTDPAHAPPTRKKRRIPRSATPAMWKMATGLTWILIFLQCSKYFGPHIVLSPQYADMNILTRVFHLHMLSFVARTKYYGVWTLTEGACILSGIGYKGLDPKTGKPDWSRLTNIKPLGVELAQNSHAYLGNWNVNTNHWLRNYMYLRVTPKGKKPGFRASMATFVTSAFWHGFMPGYYMTFVLASFIQNVAKNSRRLLRPFFLTPDGTKPTPYKSYYDLLTWLVTQLAFSFVTAPFILLTIHDSLHAWARVYFYAIVGTLACSAFLASPGKSWLQAKVKARSSSNNNTSTGPPGGALGRVESDNGDGLQEGATLGVPSEPGEEWDEMVEEIMVEVKRRRGSKPGPEGVELRRLVEDTLQRTTSSGGPEGEKKGL</sequence>
<evidence type="ECO:0008006" key="11">
    <source>
        <dbReference type="Google" id="ProtNLM"/>
    </source>
</evidence>
<feature type="transmembrane region" description="Helical" evidence="8">
    <location>
        <begin position="371"/>
        <end position="390"/>
    </location>
</feature>
<accession>A0AAV9JSM0</accession>
<evidence type="ECO:0000256" key="5">
    <source>
        <dbReference type="ARBA" id="ARBA00023136"/>
    </source>
</evidence>
<keyword evidence="6" id="KW-0012">Acyltransferase</keyword>
<dbReference type="AlphaFoldDB" id="A0AAV9JSM0"/>
<dbReference type="Proteomes" id="UP001324427">
    <property type="component" value="Unassembled WGS sequence"/>
</dbReference>
<feature type="transmembrane region" description="Helical" evidence="8">
    <location>
        <begin position="450"/>
        <end position="470"/>
    </location>
</feature>
<name>A0AAV9JSM0_9PEZI</name>
<evidence type="ECO:0000313" key="9">
    <source>
        <dbReference type="EMBL" id="KAK4548479.1"/>
    </source>
</evidence>
<dbReference type="GO" id="GO:0030258">
    <property type="term" value="P:lipid modification"/>
    <property type="evidence" value="ECO:0007669"/>
    <property type="project" value="TreeGrafter"/>
</dbReference>
<evidence type="ECO:0000256" key="8">
    <source>
        <dbReference type="SAM" id="Phobius"/>
    </source>
</evidence>
<keyword evidence="2" id="KW-0808">Transferase</keyword>
<feature type="compositionally biased region" description="Acidic residues" evidence="7">
    <location>
        <begin position="523"/>
        <end position="535"/>
    </location>
</feature>
<feature type="compositionally biased region" description="Basic and acidic residues" evidence="7">
    <location>
        <begin position="551"/>
        <end position="561"/>
    </location>
</feature>
<keyword evidence="10" id="KW-1185">Reference proteome</keyword>
<dbReference type="PANTHER" id="PTHR13906:SF4">
    <property type="entry name" value="LYSOPHOSPHOLIPID ACYLTRANSFERASE 6"/>
    <property type="match status" value="1"/>
</dbReference>
<feature type="compositionally biased region" description="Low complexity" evidence="7">
    <location>
        <begin position="485"/>
        <end position="494"/>
    </location>
</feature>
<feature type="transmembrane region" description="Helical" evidence="8">
    <location>
        <begin position="83"/>
        <end position="103"/>
    </location>
</feature>
<evidence type="ECO:0000256" key="2">
    <source>
        <dbReference type="ARBA" id="ARBA00022679"/>
    </source>
</evidence>
<dbReference type="GO" id="GO:0047184">
    <property type="term" value="F:1-acylglycerophosphocholine O-acyltransferase activity"/>
    <property type="evidence" value="ECO:0007669"/>
    <property type="project" value="TreeGrafter"/>
</dbReference>
<comment type="subcellular location">
    <subcellularLocation>
        <location evidence="1">Membrane</location>
        <topology evidence="1">Multi-pass membrane protein</topology>
    </subcellularLocation>
</comment>
<evidence type="ECO:0000313" key="10">
    <source>
        <dbReference type="Proteomes" id="UP001324427"/>
    </source>
</evidence>
<dbReference type="InterPro" id="IPR004299">
    <property type="entry name" value="MBOAT_fam"/>
</dbReference>
<dbReference type="GO" id="GO:0003841">
    <property type="term" value="F:1-acylglycerol-3-phosphate O-acyltransferase activity"/>
    <property type="evidence" value="ECO:0007669"/>
    <property type="project" value="TreeGrafter"/>
</dbReference>
<keyword evidence="5 8" id="KW-0472">Membrane</keyword>
<evidence type="ECO:0000256" key="4">
    <source>
        <dbReference type="ARBA" id="ARBA00022989"/>
    </source>
</evidence>
<dbReference type="Pfam" id="PF03062">
    <property type="entry name" value="MBOAT"/>
    <property type="match status" value="1"/>
</dbReference>
<feature type="transmembrane region" description="Helical" evidence="8">
    <location>
        <begin position="227"/>
        <end position="248"/>
    </location>
</feature>
<feature type="transmembrane region" description="Helical" evidence="8">
    <location>
        <begin position="422"/>
        <end position="444"/>
    </location>
</feature>
<dbReference type="GO" id="GO:0046474">
    <property type="term" value="P:glycerophospholipid biosynthetic process"/>
    <property type="evidence" value="ECO:0007669"/>
    <property type="project" value="TreeGrafter"/>
</dbReference>
<feature type="transmembrane region" description="Helical" evidence="8">
    <location>
        <begin position="52"/>
        <end position="77"/>
    </location>
</feature>
<protein>
    <recommendedName>
        <fullName evidence="11">Lysophospholipid acyltransferase</fullName>
    </recommendedName>
</protein>
<feature type="transmembrane region" description="Helical" evidence="8">
    <location>
        <begin position="170"/>
        <end position="189"/>
    </location>
</feature>
<reference evidence="9 10" key="1">
    <citation type="submission" date="2021-11" db="EMBL/GenBank/DDBJ databases">
        <title>Black yeast isolated from Biological Soil Crust.</title>
        <authorList>
            <person name="Kurbessoian T."/>
        </authorList>
    </citation>
    <scope>NUCLEOTIDE SEQUENCE [LARGE SCALE GENOMIC DNA]</scope>
    <source>
        <strain evidence="9 10">CCFEE 5522</strain>
    </source>
</reference>